<reference evidence="4" key="1">
    <citation type="submission" date="2020-05" db="EMBL/GenBank/DDBJ databases">
        <authorList>
            <person name="Chiriac C."/>
            <person name="Salcher M."/>
            <person name="Ghai R."/>
            <person name="Kavagutti S V."/>
        </authorList>
    </citation>
    <scope>NUCLEOTIDE SEQUENCE</scope>
</reference>
<evidence type="ECO:0000313" key="4">
    <source>
        <dbReference type="EMBL" id="CAB5078308.1"/>
    </source>
</evidence>
<evidence type="ECO:0000313" key="2">
    <source>
        <dbReference type="EMBL" id="CAB4344987.1"/>
    </source>
</evidence>
<dbReference type="Pfam" id="PF13577">
    <property type="entry name" value="SnoaL_4"/>
    <property type="match status" value="1"/>
</dbReference>
<evidence type="ECO:0000259" key="1">
    <source>
        <dbReference type="Pfam" id="PF13577"/>
    </source>
</evidence>
<dbReference type="EMBL" id="CAFBOK010000118">
    <property type="protein sequence ID" value="CAB4987191.1"/>
    <property type="molecule type" value="Genomic_DNA"/>
</dbReference>
<protein>
    <submittedName>
        <fullName evidence="4">Unannotated protein</fullName>
    </submittedName>
</protein>
<organism evidence="4">
    <name type="scientific">freshwater metagenome</name>
    <dbReference type="NCBI Taxonomy" id="449393"/>
    <lineage>
        <taxon>unclassified sequences</taxon>
        <taxon>metagenomes</taxon>
        <taxon>ecological metagenomes</taxon>
    </lineage>
</organism>
<dbReference type="InterPro" id="IPR037401">
    <property type="entry name" value="SnoaL-like"/>
</dbReference>
<dbReference type="AlphaFoldDB" id="A0A6J7VN73"/>
<name>A0A6J7VN73_9ZZZZ</name>
<dbReference type="EMBL" id="CAESAL010000061">
    <property type="protein sequence ID" value="CAB4344987.1"/>
    <property type="molecule type" value="Genomic_DNA"/>
</dbReference>
<gene>
    <name evidence="2" type="ORF">UFOPK3331_01450</name>
    <name evidence="3" type="ORF">UFOPK3927_01080</name>
    <name evidence="4" type="ORF">UFOPK4371_01471</name>
</gene>
<dbReference type="Gene3D" id="3.10.450.50">
    <property type="match status" value="1"/>
</dbReference>
<dbReference type="InterPro" id="IPR032710">
    <property type="entry name" value="NTF2-like_dom_sf"/>
</dbReference>
<dbReference type="SUPFAM" id="SSF54427">
    <property type="entry name" value="NTF2-like"/>
    <property type="match status" value="1"/>
</dbReference>
<evidence type="ECO:0000313" key="3">
    <source>
        <dbReference type="EMBL" id="CAB4987191.1"/>
    </source>
</evidence>
<feature type="domain" description="SnoaL-like" evidence="1">
    <location>
        <begin position="1"/>
        <end position="109"/>
    </location>
</feature>
<accession>A0A6J7VN73</accession>
<dbReference type="EMBL" id="CAFBRD010000097">
    <property type="protein sequence ID" value="CAB5078308.1"/>
    <property type="molecule type" value="Genomic_DNA"/>
</dbReference>
<proteinExistence type="predicted"/>
<sequence>MDTKDWEGLQEVFTPDVRIDTTVDSGTVIDGVDAYLPFLISQIGDVISAHHGHMPEINFVDDATATGIWAMEDELWWPEGSPIKYLHGYGHYHETYVRTAAGWKISSMKLTRLHRVFEFPEEA</sequence>